<dbReference type="InterPro" id="IPR020568">
    <property type="entry name" value="Ribosomal_Su5_D2-typ_SF"/>
</dbReference>
<reference evidence="3 5" key="1">
    <citation type="submission" date="2015-05" db="EMBL/GenBank/DDBJ databases">
        <title>Whole genome sequence and identification of bacterial endophytes from Costus igneus.</title>
        <authorList>
            <person name="Lee Y.P."/>
            <person name="Gan H.M."/>
            <person name="Eng W."/>
            <person name="Wheatley M.S."/>
            <person name="Caraballo A."/>
            <person name="Polter S."/>
            <person name="Savka M.A."/>
            <person name="Hudson A.O."/>
        </authorList>
    </citation>
    <scope>NUCLEOTIDE SEQUENCE [LARGE SCALE GENOMIC DNA]</scope>
    <source>
        <strain evidence="3 5">RIT379</strain>
    </source>
</reference>
<dbReference type="Proteomes" id="UP000216961">
    <property type="component" value="Unassembled WGS sequence"/>
</dbReference>
<feature type="transmembrane region" description="Helical" evidence="1">
    <location>
        <begin position="46"/>
        <end position="74"/>
    </location>
</feature>
<evidence type="ECO:0000313" key="5">
    <source>
        <dbReference type="Proteomes" id="UP000036045"/>
    </source>
</evidence>
<dbReference type="AlphaFoldDB" id="A0A0J1I2A6"/>
<dbReference type="GO" id="GO:0004252">
    <property type="term" value="F:serine-type endopeptidase activity"/>
    <property type="evidence" value="ECO:0007669"/>
    <property type="project" value="InterPro"/>
</dbReference>
<dbReference type="EMBL" id="NPBQ01000126">
    <property type="protein sequence ID" value="PAD81345.1"/>
    <property type="molecule type" value="Genomic_DNA"/>
</dbReference>
<dbReference type="InterPro" id="IPR014721">
    <property type="entry name" value="Ribsml_uS5_D2-typ_fold_subgr"/>
</dbReference>
<dbReference type="GO" id="GO:0004176">
    <property type="term" value="F:ATP-dependent peptidase activity"/>
    <property type="evidence" value="ECO:0007669"/>
    <property type="project" value="InterPro"/>
</dbReference>
<protein>
    <recommendedName>
        <fullName evidence="2">Lon proteolytic domain-containing protein</fullName>
    </recommendedName>
</protein>
<dbReference type="EMBL" id="LDPH01000039">
    <property type="protein sequence ID" value="KLV20086.1"/>
    <property type="molecule type" value="Genomic_DNA"/>
</dbReference>
<dbReference type="Proteomes" id="UP000036045">
    <property type="component" value="Unassembled WGS sequence"/>
</dbReference>
<dbReference type="GO" id="GO:0005524">
    <property type="term" value="F:ATP binding"/>
    <property type="evidence" value="ECO:0007669"/>
    <property type="project" value="InterPro"/>
</dbReference>
<evidence type="ECO:0000259" key="2">
    <source>
        <dbReference type="Pfam" id="PF05362"/>
    </source>
</evidence>
<keyword evidence="5" id="KW-1185">Reference proteome</keyword>
<keyword evidence="1" id="KW-0472">Membrane</keyword>
<keyword evidence="1" id="KW-0812">Transmembrane</keyword>
<gene>
    <name evidence="3" type="ORF">ABW02_23500</name>
    <name evidence="4" type="ORF">CHH57_20520</name>
</gene>
<evidence type="ECO:0000313" key="6">
    <source>
        <dbReference type="Proteomes" id="UP000216961"/>
    </source>
</evidence>
<proteinExistence type="predicted"/>
<dbReference type="OrthoDB" id="2740268at2"/>
<feature type="transmembrane region" description="Helical" evidence="1">
    <location>
        <begin position="86"/>
        <end position="107"/>
    </location>
</feature>
<dbReference type="PANTHER" id="PTHR10046">
    <property type="entry name" value="ATP DEPENDENT LON PROTEASE FAMILY MEMBER"/>
    <property type="match status" value="1"/>
</dbReference>
<name>A0A0J1I2A6_NIACI</name>
<dbReference type="Gene3D" id="3.30.230.10">
    <property type="match status" value="1"/>
</dbReference>
<reference evidence="4 6" key="2">
    <citation type="submission" date="2017-07" db="EMBL/GenBank/DDBJ databases">
        <title>Isolation and whole genome analysis of endospore-forming bacteria from heroin.</title>
        <authorList>
            <person name="Kalinowski J."/>
            <person name="Ahrens B."/>
            <person name="Al-Dilaimi A."/>
            <person name="Winkler A."/>
            <person name="Wibberg D."/>
            <person name="Schleenbecker U."/>
            <person name="Ruckert C."/>
            <person name="Wolfel R."/>
            <person name="Grass G."/>
        </authorList>
    </citation>
    <scope>NUCLEOTIDE SEQUENCE [LARGE SCALE GENOMIC DNA]</scope>
    <source>
        <strain evidence="4 6">7521-2</strain>
    </source>
</reference>
<dbReference type="PATRIC" id="fig|1397.4.peg.3838"/>
<sequence length="319" mass="36756">MSSINNKIAKLSPKKLKVRNRLKNKSIKDYEFPPVSRLILLYLTSLIFYFFNIISGFIFVTALLFLFIFLIIHYSNLRKKSNSNRVFVMPFLLPFLIVLYEFPIIFFDEYKFLVTSFNQPEEIISGTNIYFLSVKEDTVSNIQNEKEVRNIYATNHQEIYEIVPVTNFIRYTSKNQFIYELVGLKNPEFEQYYQDISAYIGSDNTLIKEFLSRKNSQGNSAGLALVLSSYLIEQNFQNDILIGVTGSVNKSGKVEEVGYIKEKILSAERSGLTFIIVPNKNIIEANEIKDDLNLSINIIGVSKIDEAIQLIEDLHNGKN</sequence>
<dbReference type="Pfam" id="PF05362">
    <property type="entry name" value="Lon_C"/>
    <property type="match status" value="1"/>
</dbReference>
<evidence type="ECO:0000313" key="3">
    <source>
        <dbReference type="EMBL" id="KLV20086.1"/>
    </source>
</evidence>
<dbReference type="PRINTS" id="PR00830">
    <property type="entry name" value="ENDOLAPTASE"/>
</dbReference>
<organism evidence="3 5">
    <name type="scientific">Niallia circulans</name>
    <name type="common">Bacillus circulans</name>
    <dbReference type="NCBI Taxonomy" id="1397"/>
    <lineage>
        <taxon>Bacteria</taxon>
        <taxon>Bacillati</taxon>
        <taxon>Bacillota</taxon>
        <taxon>Bacilli</taxon>
        <taxon>Bacillales</taxon>
        <taxon>Bacillaceae</taxon>
        <taxon>Niallia</taxon>
    </lineage>
</organism>
<dbReference type="SUPFAM" id="SSF54211">
    <property type="entry name" value="Ribosomal protein S5 domain 2-like"/>
    <property type="match status" value="1"/>
</dbReference>
<keyword evidence="1" id="KW-1133">Transmembrane helix</keyword>
<feature type="domain" description="Lon proteolytic" evidence="2">
    <location>
        <begin position="217"/>
        <end position="309"/>
    </location>
</feature>
<comment type="caution">
    <text evidence="3">The sequence shown here is derived from an EMBL/GenBank/DDBJ whole genome shotgun (WGS) entry which is preliminary data.</text>
</comment>
<dbReference type="InterPro" id="IPR008269">
    <property type="entry name" value="Lon_proteolytic"/>
</dbReference>
<dbReference type="KEGG" id="bcir:C2I06_18570"/>
<accession>A0A0J1I2A6</accession>
<evidence type="ECO:0000313" key="4">
    <source>
        <dbReference type="EMBL" id="PAD81345.1"/>
    </source>
</evidence>
<evidence type="ECO:0000256" key="1">
    <source>
        <dbReference type="SAM" id="Phobius"/>
    </source>
</evidence>
<dbReference type="InterPro" id="IPR027065">
    <property type="entry name" value="Lon_Prtase"/>
</dbReference>
<dbReference type="GO" id="GO:0030163">
    <property type="term" value="P:protein catabolic process"/>
    <property type="evidence" value="ECO:0007669"/>
    <property type="project" value="InterPro"/>
</dbReference>
<dbReference type="RefSeq" id="WP_047944585.1">
    <property type="nucleotide sequence ID" value="NZ_CP026031.1"/>
</dbReference>
<dbReference type="GO" id="GO:0006508">
    <property type="term" value="P:proteolysis"/>
    <property type="evidence" value="ECO:0007669"/>
    <property type="project" value="InterPro"/>
</dbReference>